<reference evidence="19" key="1">
    <citation type="submission" date="2013-10" db="EMBL/GenBank/DDBJ databases">
        <title>Genome sequencing of Onchocerca volvulus.</title>
        <authorList>
            <person name="Cotton J."/>
            <person name="Tsai J."/>
            <person name="Stanley E."/>
            <person name="Tracey A."/>
            <person name="Holroyd N."/>
            <person name="Lustigman S."/>
            <person name="Berriman M."/>
        </authorList>
    </citation>
    <scope>NUCLEOTIDE SEQUENCE</scope>
</reference>
<keyword evidence="6 16" id="KW-0812">Transmembrane</keyword>
<dbReference type="CDD" id="cd16451">
    <property type="entry name" value="mRING_PEX12"/>
    <property type="match status" value="1"/>
</dbReference>
<evidence type="ECO:0000256" key="10">
    <source>
        <dbReference type="ARBA" id="ARBA00022927"/>
    </source>
</evidence>
<evidence type="ECO:0000256" key="3">
    <source>
        <dbReference type="ARBA" id="ARBA00008704"/>
    </source>
</evidence>
<comment type="similarity">
    <text evidence="3 15">Belongs to the pex2/pex10/pex12 family.</text>
</comment>
<keyword evidence="7" id="KW-0479">Metal-binding</keyword>
<dbReference type="GO" id="GO:0008270">
    <property type="term" value="F:zinc ion binding"/>
    <property type="evidence" value="ECO:0007669"/>
    <property type="project" value="UniProtKB-KW"/>
</dbReference>
<accession>A0A8R1XS61</accession>
<evidence type="ECO:0000256" key="16">
    <source>
        <dbReference type="SAM" id="Phobius"/>
    </source>
</evidence>
<organism evidence="18 19">
    <name type="scientific">Onchocerca volvulus</name>
    <dbReference type="NCBI Taxonomy" id="6282"/>
    <lineage>
        <taxon>Eukaryota</taxon>
        <taxon>Metazoa</taxon>
        <taxon>Ecdysozoa</taxon>
        <taxon>Nematoda</taxon>
        <taxon>Chromadorea</taxon>
        <taxon>Rhabditida</taxon>
        <taxon>Spirurina</taxon>
        <taxon>Spiruromorpha</taxon>
        <taxon>Filarioidea</taxon>
        <taxon>Onchocercidae</taxon>
        <taxon>Onchocerca</taxon>
    </lineage>
</organism>
<evidence type="ECO:0000313" key="18">
    <source>
        <dbReference type="EnsemblMetazoa" id="OVOC2482.1"/>
    </source>
</evidence>
<evidence type="ECO:0000256" key="11">
    <source>
        <dbReference type="ARBA" id="ARBA00022989"/>
    </source>
</evidence>
<evidence type="ECO:0000256" key="15">
    <source>
        <dbReference type="PIRNR" id="PIRNR038074"/>
    </source>
</evidence>
<name>A0A8R1XS61_ONCVO</name>
<evidence type="ECO:0000259" key="17">
    <source>
        <dbReference type="Pfam" id="PF04757"/>
    </source>
</evidence>
<evidence type="ECO:0000256" key="14">
    <source>
        <dbReference type="ARBA" id="ARBA00029692"/>
    </source>
</evidence>
<reference evidence="18" key="2">
    <citation type="submission" date="2022-06" db="UniProtKB">
        <authorList>
            <consortium name="EnsemblMetazoa"/>
        </authorList>
    </citation>
    <scope>IDENTIFICATION</scope>
</reference>
<comment type="function">
    <text evidence="15">Component of a retrotranslocation channel required for peroxisome organization by mediating export of the PEX5 receptor from peroxisomes to the cytosol, thereby promoting PEX5 recycling.</text>
</comment>
<evidence type="ECO:0000256" key="2">
    <source>
        <dbReference type="ARBA" id="ARBA00004906"/>
    </source>
</evidence>
<dbReference type="Pfam" id="PF04757">
    <property type="entry name" value="Pex2_Pex12"/>
    <property type="match status" value="1"/>
</dbReference>
<evidence type="ECO:0000256" key="7">
    <source>
        <dbReference type="ARBA" id="ARBA00022723"/>
    </source>
</evidence>
<dbReference type="InterPro" id="IPR013083">
    <property type="entry name" value="Znf_RING/FYVE/PHD"/>
</dbReference>
<dbReference type="EMBL" id="CMVM020000074">
    <property type="status" value="NOT_ANNOTATED_CDS"/>
    <property type="molecule type" value="Genomic_DNA"/>
</dbReference>
<dbReference type="GO" id="GO:0006513">
    <property type="term" value="P:protein monoubiquitination"/>
    <property type="evidence" value="ECO:0007669"/>
    <property type="project" value="TreeGrafter"/>
</dbReference>
<evidence type="ECO:0000256" key="1">
    <source>
        <dbReference type="ARBA" id="ARBA00004585"/>
    </source>
</evidence>
<dbReference type="PIRSF" id="PIRSF038074">
    <property type="entry name" value="Peroxisome_assembly_p12"/>
    <property type="match status" value="1"/>
</dbReference>
<dbReference type="GO" id="GO:0004842">
    <property type="term" value="F:ubiquitin-protein transferase activity"/>
    <property type="evidence" value="ECO:0007669"/>
    <property type="project" value="TreeGrafter"/>
</dbReference>
<dbReference type="PANTHER" id="PTHR12888:SF0">
    <property type="entry name" value="PEROXISOME ASSEMBLY PROTEIN 12"/>
    <property type="match status" value="1"/>
</dbReference>
<dbReference type="GO" id="GO:1990429">
    <property type="term" value="C:peroxisomal importomer complex"/>
    <property type="evidence" value="ECO:0007669"/>
    <property type="project" value="TreeGrafter"/>
</dbReference>
<sequence length="331" mass="38556">MMTEDKINEKLIGAGQPSIFELIARDNLAVSIQQAIHHIVKYLYESNPSRYRLLWKWYDEVYAIADLALENFYLRRYGASLAENFYGMKRVVNGTCRSVSTGFPKLRSLFMLVGWPYILKKLEKFYLLLSTYTAMSNSRQFPLIHILVNYYPWIKILFSTIAFFLKIAYILSLCNVHSPELKFANVYLVKFIQNDLTTFGEANNKRSWRTLAVFASLLTQCITFGLYFIQFLDFYYNSDTGENFRTEQRIRNWKYPSAPHKKLQENSVLLLETNKCPLCLQQRINDTALAVSGYVFCYGCIYSYVEQEKKCPVTSLPANVDDLIKIFVHSA</sequence>
<feature type="transmembrane region" description="Helical" evidence="16">
    <location>
        <begin position="211"/>
        <end position="229"/>
    </location>
</feature>
<proteinExistence type="inferred from homology"/>
<protein>
    <recommendedName>
        <fullName evidence="4 15">Peroxisome assembly protein 12</fullName>
    </recommendedName>
    <alternativeName>
        <fullName evidence="14 15">Peroxin-12</fullName>
    </alternativeName>
</protein>
<evidence type="ECO:0000256" key="13">
    <source>
        <dbReference type="ARBA" id="ARBA00023140"/>
    </source>
</evidence>
<dbReference type="AlphaFoldDB" id="A0A8R1XS61"/>
<keyword evidence="5" id="KW-0813">Transport</keyword>
<evidence type="ECO:0000256" key="8">
    <source>
        <dbReference type="ARBA" id="ARBA00022771"/>
    </source>
</evidence>
<dbReference type="GO" id="GO:0016558">
    <property type="term" value="P:protein import into peroxisome matrix"/>
    <property type="evidence" value="ECO:0007669"/>
    <property type="project" value="UniProtKB-UniRule"/>
</dbReference>
<feature type="domain" description="Pex N-terminal" evidence="17">
    <location>
        <begin position="28"/>
        <end position="232"/>
    </location>
</feature>
<dbReference type="PANTHER" id="PTHR12888">
    <property type="entry name" value="PEROXISOME ASSEMBLY PROTEIN 12 PEROXIN-12"/>
    <property type="match status" value="1"/>
</dbReference>
<dbReference type="OMA" id="QHYLARC"/>
<evidence type="ECO:0000256" key="9">
    <source>
        <dbReference type="ARBA" id="ARBA00022833"/>
    </source>
</evidence>
<dbReference type="SUPFAM" id="SSF57850">
    <property type="entry name" value="RING/U-box"/>
    <property type="match status" value="1"/>
</dbReference>
<evidence type="ECO:0000256" key="12">
    <source>
        <dbReference type="ARBA" id="ARBA00023136"/>
    </source>
</evidence>
<evidence type="ECO:0000256" key="5">
    <source>
        <dbReference type="ARBA" id="ARBA00022448"/>
    </source>
</evidence>
<dbReference type="InterPro" id="IPR017375">
    <property type="entry name" value="PEX12"/>
</dbReference>
<keyword evidence="13 15" id="KW-0576">Peroxisome</keyword>
<dbReference type="GO" id="GO:0005778">
    <property type="term" value="C:peroxisomal membrane"/>
    <property type="evidence" value="ECO:0007669"/>
    <property type="project" value="UniProtKB-SubCell"/>
</dbReference>
<comment type="pathway">
    <text evidence="2">Protein modification; protein ubiquitination.</text>
</comment>
<dbReference type="Gene3D" id="3.30.40.10">
    <property type="entry name" value="Zinc/RING finger domain, C3HC4 (zinc finger)"/>
    <property type="match status" value="1"/>
</dbReference>
<keyword evidence="12 15" id="KW-0472">Membrane</keyword>
<evidence type="ECO:0000256" key="4">
    <source>
        <dbReference type="ARBA" id="ARBA00018980"/>
    </source>
</evidence>
<keyword evidence="8" id="KW-0863">Zinc-finger</keyword>
<comment type="subcellular location">
    <subcellularLocation>
        <location evidence="1">Peroxisome membrane</location>
        <topology evidence="1">Multi-pass membrane protein</topology>
    </subcellularLocation>
</comment>
<dbReference type="EnsemblMetazoa" id="OVOC2482.1">
    <property type="protein sequence ID" value="OVOC2482.1"/>
    <property type="gene ID" value="WBGene00239291"/>
</dbReference>
<evidence type="ECO:0000256" key="6">
    <source>
        <dbReference type="ARBA" id="ARBA00022692"/>
    </source>
</evidence>
<dbReference type="InterPro" id="IPR006845">
    <property type="entry name" value="Pex_N"/>
</dbReference>
<keyword evidence="19" id="KW-1185">Reference proteome</keyword>
<keyword evidence="9" id="KW-0862">Zinc</keyword>
<dbReference type="Proteomes" id="UP000024404">
    <property type="component" value="Unassembled WGS sequence"/>
</dbReference>
<evidence type="ECO:0000313" key="19">
    <source>
        <dbReference type="Proteomes" id="UP000024404"/>
    </source>
</evidence>
<keyword evidence="11 16" id="KW-1133">Transmembrane helix</keyword>
<keyword evidence="10" id="KW-0653">Protein transport</keyword>